<reference evidence="7 8" key="1">
    <citation type="submission" date="2020-08" db="EMBL/GenBank/DDBJ databases">
        <title>Sequencing the genomes of 1000 actinobacteria strains.</title>
        <authorList>
            <person name="Klenk H.-P."/>
        </authorList>
    </citation>
    <scope>NUCLEOTIDE SEQUENCE [LARGE SCALE GENOMIC DNA]</scope>
    <source>
        <strain evidence="7 8">DSM 45809</strain>
    </source>
</reference>
<evidence type="ECO:0000256" key="2">
    <source>
        <dbReference type="ARBA" id="ARBA00022679"/>
    </source>
</evidence>
<dbReference type="PANTHER" id="PTHR10584:SF166">
    <property type="entry name" value="RIBOKINASE"/>
    <property type="match status" value="1"/>
</dbReference>
<accession>A0A7W7GZR8</accession>
<evidence type="ECO:0000256" key="5">
    <source>
        <dbReference type="SAM" id="MobiDB-lite"/>
    </source>
</evidence>
<dbReference type="GO" id="GO:0004747">
    <property type="term" value="F:ribokinase activity"/>
    <property type="evidence" value="ECO:0007669"/>
    <property type="project" value="UniProtKB-EC"/>
</dbReference>
<dbReference type="EC" id="2.7.1.15" evidence="7"/>
<comment type="similarity">
    <text evidence="1 4">Belongs to the carbohydrate kinase PfkB family.</text>
</comment>
<organism evidence="7 8">
    <name type="scientific">Actinoplanes octamycinicus</name>
    <dbReference type="NCBI Taxonomy" id="135948"/>
    <lineage>
        <taxon>Bacteria</taxon>
        <taxon>Bacillati</taxon>
        <taxon>Actinomycetota</taxon>
        <taxon>Actinomycetes</taxon>
        <taxon>Micromonosporales</taxon>
        <taxon>Micromonosporaceae</taxon>
        <taxon>Actinoplanes</taxon>
    </lineage>
</organism>
<evidence type="ECO:0000256" key="1">
    <source>
        <dbReference type="ARBA" id="ARBA00010688"/>
    </source>
</evidence>
<keyword evidence="2 4" id="KW-0808">Transferase</keyword>
<dbReference type="SUPFAM" id="SSF53613">
    <property type="entry name" value="Ribokinase-like"/>
    <property type="match status" value="1"/>
</dbReference>
<dbReference type="PROSITE" id="PS00584">
    <property type="entry name" value="PFKB_KINASES_2"/>
    <property type="match status" value="1"/>
</dbReference>
<sequence>MGERGVVVVGQLARDVVVRVRELPAAGTSAQVTDRRETLGGKGANQAVAVAQLGLPVSLVAVAGDDVIGDHLLAQAAADGIDIRHVVRRPGTLSGLIVEVLEAGGRWRYLEDLPDPVRLTRADVEAAEPVLKSAAAVLVQLQQPAAATREAARRGREAGALVVVDGVADAEMASLADVVRADEHEAGLLPDDLLTLGPRLVALGVDGGNRFFWAGGGVFLPHPDGPVVDTTGAGDAFTAALAVALVRGESPESAARRAVAATGQSVGRPGGRPALRPW</sequence>
<dbReference type="PRINTS" id="PR00990">
    <property type="entry name" value="RIBOKINASE"/>
</dbReference>
<evidence type="ECO:0000256" key="4">
    <source>
        <dbReference type="RuleBase" id="RU003704"/>
    </source>
</evidence>
<dbReference type="PANTHER" id="PTHR10584">
    <property type="entry name" value="SUGAR KINASE"/>
    <property type="match status" value="1"/>
</dbReference>
<comment type="caution">
    <text evidence="7">The sequence shown here is derived from an EMBL/GenBank/DDBJ whole genome shotgun (WGS) entry which is preliminary data.</text>
</comment>
<dbReference type="InterPro" id="IPR011611">
    <property type="entry name" value="PfkB_dom"/>
</dbReference>
<evidence type="ECO:0000256" key="3">
    <source>
        <dbReference type="ARBA" id="ARBA00022777"/>
    </source>
</evidence>
<evidence type="ECO:0000313" key="8">
    <source>
        <dbReference type="Proteomes" id="UP000546162"/>
    </source>
</evidence>
<gene>
    <name evidence="7" type="ORF">BJY16_004727</name>
</gene>
<keyword evidence="3 4" id="KW-0418">Kinase</keyword>
<feature type="domain" description="Carbohydrate kinase PfkB" evidence="6">
    <location>
        <begin position="6"/>
        <end position="273"/>
    </location>
</feature>
<dbReference type="Gene3D" id="3.40.1190.20">
    <property type="match status" value="1"/>
</dbReference>
<dbReference type="RefSeq" id="WP_185041772.1">
    <property type="nucleotide sequence ID" value="NZ_BAABFG010000005.1"/>
</dbReference>
<name>A0A7W7GZR8_9ACTN</name>
<dbReference type="PROSITE" id="PS00583">
    <property type="entry name" value="PFKB_KINASES_1"/>
    <property type="match status" value="1"/>
</dbReference>
<feature type="region of interest" description="Disordered" evidence="5">
    <location>
        <begin position="258"/>
        <end position="278"/>
    </location>
</feature>
<evidence type="ECO:0000259" key="6">
    <source>
        <dbReference type="Pfam" id="PF00294"/>
    </source>
</evidence>
<dbReference type="EMBL" id="JACHNB010000001">
    <property type="protein sequence ID" value="MBB4741268.1"/>
    <property type="molecule type" value="Genomic_DNA"/>
</dbReference>
<dbReference type="AlphaFoldDB" id="A0A7W7GZR8"/>
<protein>
    <submittedName>
        <fullName evidence="7">Ribokinase</fullName>
        <ecNumber evidence="7">2.7.1.15</ecNumber>
    </submittedName>
</protein>
<dbReference type="InterPro" id="IPR002173">
    <property type="entry name" value="Carboh/pur_kinase_PfkB_CS"/>
</dbReference>
<dbReference type="Proteomes" id="UP000546162">
    <property type="component" value="Unassembled WGS sequence"/>
</dbReference>
<keyword evidence="8" id="KW-1185">Reference proteome</keyword>
<dbReference type="InterPro" id="IPR002139">
    <property type="entry name" value="Ribo/fructo_kinase"/>
</dbReference>
<dbReference type="GO" id="GO:0005829">
    <property type="term" value="C:cytosol"/>
    <property type="evidence" value="ECO:0007669"/>
    <property type="project" value="TreeGrafter"/>
</dbReference>
<proteinExistence type="inferred from homology"/>
<evidence type="ECO:0000313" key="7">
    <source>
        <dbReference type="EMBL" id="MBB4741268.1"/>
    </source>
</evidence>
<dbReference type="Pfam" id="PF00294">
    <property type="entry name" value="PfkB"/>
    <property type="match status" value="1"/>
</dbReference>
<dbReference type="InterPro" id="IPR029056">
    <property type="entry name" value="Ribokinase-like"/>
</dbReference>